<gene>
    <name evidence="2" type="ORF">L798_15363</name>
</gene>
<proteinExistence type="predicted"/>
<organism evidence="2 3">
    <name type="scientific">Zootermopsis nevadensis</name>
    <name type="common">Dampwood termite</name>
    <dbReference type="NCBI Taxonomy" id="136037"/>
    <lineage>
        <taxon>Eukaryota</taxon>
        <taxon>Metazoa</taxon>
        <taxon>Ecdysozoa</taxon>
        <taxon>Arthropoda</taxon>
        <taxon>Hexapoda</taxon>
        <taxon>Insecta</taxon>
        <taxon>Pterygota</taxon>
        <taxon>Neoptera</taxon>
        <taxon>Polyneoptera</taxon>
        <taxon>Dictyoptera</taxon>
        <taxon>Blattodea</taxon>
        <taxon>Blattoidea</taxon>
        <taxon>Termitoidae</taxon>
        <taxon>Termopsidae</taxon>
        <taxon>Zootermopsis</taxon>
    </lineage>
</organism>
<protein>
    <submittedName>
        <fullName evidence="2">Uncharacterized protein</fullName>
    </submittedName>
</protein>
<accession>A0A067R0E5</accession>
<name>A0A067R0E5_ZOONE</name>
<keyword evidence="3" id="KW-1185">Reference proteome</keyword>
<dbReference type="InParanoid" id="A0A067R0E5"/>
<reference evidence="2 3" key="1">
    <citation type="journal article" date="2014" name="Nat. Commun.">
        <title>Molecular traces of alternative social organization in a termite genome.</title>
        <authorList>
            <person name="Terrapon N."/>
            <person name="Li C."/>
            <person name="Robertson H.M."/>
            <person name="Ji L."/>
            <person name="Meng X."/>
            <person name="Booth W."/>
            <person name="Chen Z."/>
            <person name="Childers C.P."/>
            <person name="Glastad K.M."/>
            <person name="Gokhale K."/>
            <person name="Gowin J."/>
            <person name="Gronenberg W."/>
            <person name="Hermansen R.A."/>
            <person name="Hu H."/>
            <person name="Hunt B.G."/>
            <person name="Huylmans A.K."/>
            <person name="Khalil S.M."/>
            <person name="Mitchell R.D."/>
            <person name="Munoz-Torres M.C."/>
            <person name="Mustard J.A."/>
            <person name="Pan H."/>
            <person name="Reese J.T."/>
            <person name="Scharf M.E."/>
            <person name="Sun F."/>
            <person name="Vogel H."/>
            <person name="Xiao J."/>
            <person name="Yang W."/>
            <person name="Yang Z."/>
            <person name="Yang Z."/>
            <person name="Zhou J."/>
            <person name="Zhu J."/>
            <person name="Brent C.S."/>
            <person name="Elsik C.G."/>
            <person name="Goodisman M.A."/>
            <person name="Liberles D.A."/>
            <person name="Roe R.M."/>
            <person name="Vargo E.L."/>
            <person name="Vilcinskas A."/>
            <person name="Wang J."/>
            <person name="Bornberg-Bauer E."/>
            <person name="Korb J."/>
            <person name="Zhang G."/>
            <person name="Liebig J."/>
        </authorList>
    </citation>
    <scope>NUCLEOTIDE SEQUENCE [LARGE SCALE GENOMIC DNA]</scope>
    <source>
        <tissue evidence="2">Whole organism</tissue>
    </source>
</reference>
<keyword evidence="1" id="KW-0732">Signal</keyword>
<dbReference type="AlphaFoldDB" id="A0A067R0E5"/>
<sequence length="64" mass="7066">MRTFLLIALITFSIALVFGGNGNFRTNPGMSKRVFTRISSAPVAMTNTPGNSRNKGTRLTYYHV</sequence>
<evidence type="ECO:0000256" key="1">
    <source>
        <dbReference type="SAM" id="SignalP"/>
    </source>
</evidence>
<evidence type="ECO:0000313" key="3">
    <source>
        <dbReference type="Proteomes" id="UP000027135"/>
    </source>
</evidence>
<feature type="chain" id="PRO_5001644567" evidence="1">
    <location>
        <begin position="20"/>
        <end position="64"/>
    </location>
</feature>
<feature type="signal peptide" evidence="1">
    <location>
        <begin position="1"/>
        <end position="19"/>
    </location>
</feature>
<evidence type="ECO:0000313" key="2">
    <source>
        <dbReference type="EMBL" id="KDR10891.1"/>
    </source>
</evidence>
<dbReference type="Proteomes" id="UP000027135">
    <property type="component" value="Unassembled WGS sequence"/>
</dbReference>
<dbReference type="EMBL" id="KK853132">
    <property type="protein sequence ID" value="KDR10891.1"/>
    <property type="molecule type" value="Genomic_DNA"/>
</dbReference>